<keyword evidence="3" id="KW-1185">Reference proteome</keyword>
<feature type="region of interest" description="Disordered" evidence="1">
    <location>
        <begin position="224"/>
        <end position="286"/>
    </location>
</feature>
<gene>
    <name evidence="2" type="ORF">OG517_40065</name>
</gene>
<dbReference type="RefSeq" id="WP_328965336.1">
    <property type="nucleotide sequence ID" value="NZ_CP108090.1"/>
</dbReference>
<sequence length="432" mass="45000">MYFYGSGQRRGHVLLIAGDAVVRRRTVQLAPSANLAALAMVPASVLLGGELPTDTVCLDGARDPNTVLTRLRSAAATPGPLLVYLSGRLTADRRGRLYVALAGTTRSAVRYTALPWEWLGGELRGRPAGLTTVLVDLVADGDAWPVLRECEGLPVSSGTEVYGVVCPPGFATGGGTASGYTRHWIEQLRRGPARPADVQLHALAAGAAGLPPGALVLPTARELSMRPAPPAPDPYQPGGRRPNPYQPGGQRWPGRGDGPDSAPNAGATLTPAAGAVVGSPLGGVPGGDPRPHIHALATGGRHLEAAALARAWEEHVQHTYGFSSMEAVEWAEIRADLARMAGDFPLATGLWIGACRARLAGQGVAGPEVHAAAAGALYCWTQLKDRASVVESGPELVAVLRALPALDPRLLRLTQARLDASRAPGLPRAVRT</sequence>
<evidence type="ECO:0000313" key="2">
    <source>
        <dbReference type="EMBL" id="WUQ17107.1"/>
    </source>
</evidence>
<evidence type="ECO:0000313" key="3">
    <source>
        <dbReference type="Proteomes" id="UP001432039"/>
    </source>
</evidence>
<reference evidence="2" key="1">
    <citation type="submission" date="2022-10" db="EMBL/GenBank/DDBJ databases">
        <title>The complete genomes of actinobacterial strains from the NBC collection.</title>
        <authorList>
            <person name="Joergensen T.S."/>
            <person name="Alvarez Arevalo M."/>
            <person name="Sterndorff E.B."/>
            <person name="Faurdal D."/>
            <person name="Vuksanovic O."/>
            <person name="Mourched A.-S."/>
            <person name="Charusanti P."/>
            <person name="Shaw S."/>
            <person name="Blin K."/>
            <person name="Weber T."/>
        </authorList>
    </citation>
    <scope>NUCLEOTIDE SEQUENCE</scope>
    <source>
        <strain evidence="2">NBC_00248</strain>
    </source>
</reference>
<accession>A0ABZ1TPF3</accession>
<proteinExistence type="predicted"/>
<name>A0ABZ1TPF3_STRVG</name>
<evidence type="ECO:0000256" key="1">
    <source>
        <dbReference type="SAM" id="MobiDB-lite"/>
    </source>
</evidence>
<protein>
    <submittedName>
        <fullName evidence="2">Uncharacterized protein</fullName>
    </submittedName>
</protein>
<dbReference type="Proteomes" id="UP001432039">
    <property type="component" value="Chromosome"/>
</dbReference>
<organism evidence="2 3">
    <name type="scientific">Streptomyces virginiae</name>
    <name type="common">Streptomyces cinnamonensis</name>
    <dbReference type="NCBI Taxonomy" id="1961"/>
    <lineage>
        <taxon>Bacteria</taxon>
        <taxon>Bacillati</taxon>
        <taxon>Actinomycetota</taxon>
        <taxon>Actinomycetes</taxon>
        <taxon>Kitasatosporales</taxon>
        <taxon>Streptomycetaceae</taxon>
        <taxon>Streptomyces</taxon>
    </lineage>
</organism>
<dbReference type="EMBL" id="CP108090">
    <property type="protein sequence ID" value="WUQ17107.1"/>
    <property type="molecule type" value="Genomic_DNA"/>
</dbReference>